<comment type="similarity">
    <text evidence="1">Belongs to the UbiJ family.</text>
</comment>
<dbReference type="Proteomes" id="UP000234271">
    <property type="component" value="Chromosome"/>
</dbReference>
<dbReference type="InterPro" id="IPR038989">
    <property type="entry name" value="UbiJ"/>
</dbReference>
<organism evidence="3 4">
    <name type="scientific">Beggiatoa leptomitoformis</name>
    <dbReference type="NCBI Taxonomy" id="288004"/>
    <lineage>
        <taxon>Bacteria</taxon>
        <taxon>Pseudomonadati</taxon>
        <taxon>Pseudomonadota</taxon>
        <taxon>Gammaproteobacteria</taxon>
        <taxon>Thiotrichales</taxon>
        <taxon>Thiotrichaceae</taxon>
        <taxon>Beggiatoa</taxon>
    </lineage>
</organism>
<proteinExistence type="inferred from homology"/>
<reference evidence="4" key="1">
    <citation type="submission" date="2016-12" db="EMBL/GenBank/DDBJ databases">
        <title>Complete Genome Sequence of Beggiatoa leptomitiformis D-401.</title>
        <authorList>
            <person name="Fomenkov A."/>
            <person name="Vincze T."/>
            <person name="Grabovich M."/>
            <person name="Anton B.P."/>
            <person name="Dubinina G."/>
            <person name="Orlova M."/>
            <person name="Belousova E."/>
            <person name="Roberts R.J."/>
        </authorList>
    </citation>
    <scope>NUCLEOTIDE SEQUENCE [LARGE SCALE GENOMIC DNA]</scope>
    <source>
        <strain evidence="4">D-401</strain>
    </source>
</reference>
<dbReference type="PANTHER" id="PTHR38693">
    <property type="entry name" value="UBIQUINONE BIOSYNTHESIS PROTEIN UBIJ"/>
    <property type="match status" value="1"/>
</dbReference>
<keyword evidence="1" id="KW-0831">Ubiquinone biosynthesis</keyword>
<keyword evidence="4" id="KW-1185">Reference proteome</keyword>
<dbReference type="Pfam" id="PF02036">
    <property type="entry name" value="SCP2"/>
    <property type="match status" value="1"/>
</dbReference>
<dbReference type="GO" id="GO:0006744">
    <property type="term" value="P:ubiquinone biosynthetic process"/>
    <property type="evidence" value="ECO:0007669"/>
    <property type="project" value="UniProtKB-UniRule"/>
</dbReference>
<protein>
    <recommendedName>
        <fullName evidence="1">Ubiquinone biosynthesis accessory factor UbiJ</fullName>
    </recommendedName>
</protein>
<evidence type="ECO:0000313" key="3">
    <source>
        <dbReference type="EMBL" id="AUI69748.1"/>
    </source>
</evidence>
<dbReference type="AlphaFoldDB" id="A0A2N9YGU6"/>
<dbReference type="OrthoDB" id="9796077at2"/>
<dbReference type="EMBL" id="CP018889">
    <property type="protein sequence ID" value="AUI69748.1"/>
    <property type="molecule type" value="Genomic_DNA"/>
</dbReference>
<evidence type="ECO:0000313" key="4">
    <source>
        <dbReference type="Proteomes" id="UP000234271"/>
    </source>
</evidence>
<comment type="pathway">
    <text evidence="1">Cofactor biosynthesis; ubiquinone biosynthesis.</text>
</comment>
<dbReference type="InterPro" id="IPR003033">
    <property type="entry name" value="SCP2_sterol-bd_dom"/>
</dbReference>
<dbReference type="UniPathway" id="UPA00232"/>
<sequence length="206" mass="22906">MIAHTLIASSAETLLNQALRLAVDDFSSLDKIDNKIIALDIQGINLQLYIFPSITNGFTVLSEYQGVADATICGLPFSLLRLLRQPAGTVSHDPDIVLSGDMDVIQGLMQVFRQLHIDWEEKLAHWVGDIPAHQLGRMAQQTQDYANDRWQTGQTNLGEYLQEELKVLPAGAEMQVFLTHVDTLRDDVARLEQRIALLTANTSSLP</sequence>
<dbReference type="RefSeq" id="WP_062152410.1">
    <property type="nucleotide sequence ID" value="NZ_CP012373.2"/>
</dbReference>
<comment type="subcellular location">
    <subcellularLocation>
        <location evidence="1">Cytoplasm</location>
    </subcellularLocation>
</comment>
<feature type="domain" description="SCP2" evidence="2">
    <location>
        <begin position="15"/>
        <end position="112"/>
    </location>
</feature>
<dbReference type="HAMAP" id="MF_02215">
    <property type="entry name" value="UbiJ"/>
    <property type="match status" value="1"/>
</dbReference>
<dbReference type="GO" id="GO:0005737">
    <property type="term" value="C:cytoplasm"/>
    <property type="evidence" value="ECO:0007669"/>
    <property type="project" value="UniProtKB-SubCell"/>
</dbReference>
<accession>A0A2N9YGU6</accession>
<dbReference type="PANTHER" id="PTHR38693:SF1">
    <property type="entry name" value="UBIQUINONE BIOSYNTHESIS ACCESSORY FACTOR UBIJ"/>
    <property type="match status" value="1"/>
</dbReference>
<keyword evidence="1" id="KW-0963">Cytoplasm</keyword>
<evidence type="ECO:0000259" key="2">
    <source>
        <dbReference type="Pfam" id="PF02036"/>
    </source>
</evidence>
<gene>
    <name evidence="1" type="primary">ubiJ</name>
    <name evidence="3" type="ORF">BLE401_14320</name>
</gene>
<evidence type="ECO:0000256" key="1">
    <source>
        <dbReference type="HAMAP-Rule" id="MF_02215"/>
    </source>
</evidence>
<name>A0A2N9YGU6_9GAMM</name>
<comment type="function">
    <text evidence="1">Required for ubiquinone (coenzyme Q) biosynthesis. Binds hydrophobic ubiquinone biosynthetic intermediates via its SCP2 domain and is essential for the stability of the Ubi complex. May constitute a docking platform where Ubi enzymes assemble and access their SCP2-bound polyprenyl substrates.</text>
</comment>